<protein>
    <submittedName>
        <fullName evidence="1">Uncharacterized protein</fullName>
    </submittedName>
</protein>
<reference evidence="1" key="1">
    <citation type="submission" date="2022-07" db="EMBL/GenBank/DDBJ databases">
        <authorList>
            <person name="Macas J."/>
            <person name="Novak P."/>
            <person name="Neumann P."/>
        </authorList>
    </citation>
    <scope>NUCLEOTIDE SEQUENCE</scope>
</reference>
<dbReference type="AlphaFoldDB" id="A0AAV0BY30"/>
<dbReference type="PANTHER" id="PTHR47481">
    <property type="match status" value="1"/>
</dbReference>
<gene>
    <name evidence="1" type="ORF">CEPIT_LOCUS53</name>
</gene>
<keyword evidence="2" id="KW-1185">Reference proteome</keyword>
<evidence type="ECO:0000313" key="2">
    <source>
        <dbReference type="Proteomes" id="UP001152523"/>
    </source>
</evidence>
<name>A0AAV0BY30_9ASTE</name>
<dbReference type="EMBL" id="CAMAPF010000001">
    <property type="protein sequence ID" value="CAH9050222.1"/>
    <property type="molecule type" value="Genomic_DNA"/>
</dbReference>
<dbReference type="Pfam" id="PF14223">
    <property type="entry name" value="Retrotran_gag_2"/>
    <property type="match status" value="1"/>
</dbReference>
<dbReference type="PANTHER" id="PTHR47481:SF10">
    <property type="entry name" value="COPIA-LIKE POLYPROTEIN_RETROTRANSPOSON"/>
    <property type="match status" value="1"/>
</dbReference>
<comment type="caution">
    <text evidence="1">The sequence shown here is derived from an EMBL/GenBank/DDBJ whole genome shotgun (WGS) entry which is preliminary data.</text>
</comment>
<sequence>MASSKSSFHPALAISNIKNFIPITLDLENSDYSSWAELFKITARAYQVLDHILPSTDDTSSTSSTADPNLTADERLAREAARKEAAALWSRLDAIVLQWIYGTISNDLLHTIIEVDSTAQDAWDRLSDLFQDNKHSRAVFLENEFTSTRLDQF</sequence>
<accession>A0AAV0BY30</accession>
<proteinExistence type="predicted"/>
<dbReference type="Proteomes" id="UP001152523">
    <property type="component" value="Unassembled WGS sequence"/>
</dbReference>
<organism evidence="1 2">
    <name type="scientific">Cuscuta epithymum</name>
    <dbReference type="NCBI Taxonomy" id="186058"/>
    <lineage>
        <taxon>Eukaryota</taxon>
        <taxon>Viridiplantae</taxon>
        <taxon>Streptophyta</taxon>
        <taxon>Embryophyta</taxon>
        <taxon>Tracheophyta</taxon>
        <taxon>Spermatophyta</taxon>
        <taxon>Magnoliopsida</taxon>
        <taxon>eudicotyledons</taxon>
        <taxon>Gunneridae</taxon>
        <taxon>Pentapetalae</taxon>
        <taxon>asterids</taxon>
        <taxon>lamiids</taxon>
        <taxon>Solanales</taxon>
        <taxon>Convolvulaceae</taxon>
        <taxon>Cuscuteae</taxon>
        <taxon>Cuscuta</taxon>
        <taxon>Cuscuta subgen. Cuscuta</taxon>
    </lineage>
</organism>
<evidence type="ECO:0000313" key="1">
    <source>
        <dbReference type="EMBL" id="CAH9050222.1"/>
    </source>
</evidence>